<dbReference type="Gene3D" id="3.40.50.410">
    <property type="entry name" value="von Willebrand factor, type A domain"/>
    <property type="match status" value="1"/>
</dbReference>
<dbReference type="AlphaFoldDB" id="A0A0G4G0I3"/>
<evidence type="ECO:0000313" key="2">
    <source>
        <dbReference type="EMBL" id="CEM21455.1"/>
    </source>
</evidence>
<feature type="region of interest" description="Disordered" evidence="1">
    <location>
        <begin position="202"/>
        <end position="225"/>
    </location>
</feature>
<name>A0A0G4G0I3_9ALVE</name>
<organism evidence="2">
    <name type="scientific">Chromera velia CCMP2878</name>
    <dbReference type="NCBI Taxonomy" id="1169474"/>
    <lineage>
        <taxon>Eukaryota</taxon>
        <taxon>Sar</taxon>
        <taxon>Alveolata</taxon>
        <taxon>Colpodellida</taxon>
        <taxon>Chromeraceae</taxon>
        <taxon>Chromera</taxon>
    </lineage>
</organism>
<dbReference type="PANTHER" id="PTHR14343">
    <property type="entry name" value="VWFA DOMAIN-CONTAINING PROTEIN"/>
    <property type="match status" value="1"/>
</dbReference>
<feature type="region of interest" description="Disordered" evidence="1">
    <location>
        <begin position="130"/>
        <end position="167"/>
    </location>
</feature>
<accession>A0A0G4G0I3</accession>
<feature type="compositionally biased region" description="Low complexity" evidence="1">
    <location>
        <begin position="145"/>
        <end position="159"/>
    </location>
</feature>
<evidence type="ECO:0000256" key="1">
    <source>
        <dbReference type="SAM" id="MobiDB-lite"/>
    </source>
</evidence>
<proteinExistence type="predicted"/>
<dbReference type="VEuPathDB" id="CryptoDB:Cvel_19641"/>
<gene>
    <name evidence="2" type="ORF">Cvel_19641</name>
</gene>
<dbReference type="SUPFAM" id="SSF53300">
    <property type="entry name" value="vWA-like"/>
    <property type="match status" value="1"/>
</dbReference>
<reference evidence="2" key="1">
    <citation type="submission" date="2014-11" db="EMBL/GenBank/DDBJ databases">
        <authorList>
            <person name="Otto D Thomas"/>
            <person name="Naeem Raeece"/>
        </authorList>
    </citation>
    <scope>NUCLEOTIDE SEQUENCE</scope>
</reference>
<dbReference type="InterPro" id="IPR036465">
    <property type="entry name" value="vWFA_dom_sf"/>
</dbReference>
<sequence>MAEYHFAAKLRINVTALVGDGVVGKFLIVVEDDASMQEFLGKIQRSLARSGIVGTIYRVVNDSKCTLPQDECVGDLLRDHESVTVVLAGDAGDTLASLDGEDAADFDGGYQRGRGGGRCSSPFRPPPCWGGGGGGGCMPSDDGSENSNEASSSNSESGGMYEPASAGCGPRCKLQRKSLQAPAFQKGPPEAPAIRCLRHLQQEGRGGGGEGGRVARSPCKGRPLEMTKDGREVVQGPNDILEECAGPQAATENVHPMDPMENDLDVDWLVDHLTPKLKEWIIARFNQSCVNHPKYVKAIDKFIGARFYRACGSFVTVFMSPASRVGSDAPKTLPVQYEVARVDLIEFQRVVRRQLEMLRGQMLQLEKTGKVLNAMLQQGLTDSSPCALMLPLQFSSLDEVDGAMAEAERPVFGQLEGLNPVIIVDTSGTAAKHLSFVRASLKRILYSFIVSKSAFNFVRFVPATGAPRPFASSPVCPIQQSLREAEDFIDLLRPVHNVRMLDGLKTALEMEGVDTVYLCSSGGDEKQHPYDIILEAVRTLNVREVPIHCIGVGCGSVPELFLRRLAESNHGSFRLKRFGHLHGPPGIKPGPGETGAEQMGSFERRYKSWRSEVVTQHVRGVEGRLKQSRMTIGGQLRIIDVLSQEKKLEEVEWLGELKCVNRLLLASNTQGPVPSRDALTELQKRTARSQSVRVGGGFLYQTEKDEEGLDRAFEKKFALPWSNFAESVAVGPRVPDPTAALRSIEGGSRKPRFPRSPVPMQQQTSAGPSPRSPPPKSYYAASHQSQWRAPDNPWEGGPSTGAEFVDAERRARAQHARHAAKEVALAPSARSTSPPPSSVKRSSPHTSPARPKPQHGRRPPPLALPPSGRHQANSRLAARWSPPPYVGPRPAPVAMGPPPGGVSRERRWSF</sequence>
<protein>
    <submittedName>
        <fullName evidence="2">Uncharacterized protein</fullName>
    </submittedName>
</protein>
<feature type="compositionally biased region" description="Pro residues" evidence="1">
    <location>
        <begin position="881"/>
        <end position="900"/>
    </location>
</feature>
<dbReference type="EMBL" id="CDMZ01000786">
    <property type="protein sequence ID" value="CEM21455.1"/>
    <property type="molecule type" value="Genomic_DNA"/>
</dbReference>
<dbReference type="PANTHER" id="PTHR14343:SF5">
    <property type="entry name" value="DUF4537 DOMAIN-CONTAINING PROTEIN"/>
    <property type="match status" value="1"/>
</dbReference>
<feature type="region of interest" description="Disordered" evidence="1">
    <location>
        <begin position="732"/>
        <end position="910"/>
    </location>
</feature>